<sequence>MVLPVGGVTVTEDLEVVSEAQLPTRTYKLDLERGRCTGFIDRKEAMEQAILKVLRTKRFAHLIYSDDYGFQDMIGHERLFVRGELPRRIKEALLQDERITSIENFKLDFEKDEAFVSLTALTIYGDVNVLREAIPFV</sequence>
<evidence type="ECO:0000313" key="1">
    <source>
        <dbReference type="EMBL" id="OOP69529.1"/>
    </source>
</evidence>
<accession>A0A8E2LGV8</accession>
<organism evidence="1 2">
    <name type="scientific">Heyndrickxia oleronia</name>
    <dbReference type="NCBI Taxonomy" id="38875"/>
    <lineage>
        <taxon>Bacteria</taxon>
        <taxon>Bacillati</taxon>
        <taxon>Bacillota</taxon>
        <taxon>Bacilli</taxon>
        <taxon>Bacillales</taxon>
        <taxon>Bacillaceae</taxon>
        <taxon>Heyndrickxia</taxon>
    </lineage>
</organism>
<dbReference type="Pfam" id="PF10934">
    <property type="entry name" value="Sheath_initiator"/>
    <property type="match status" value="1"/>
</dbReference>
<name>A0A8E2LGV8_9BACI</name>
<proteinExistence type="predicted"/>
<keyword evidence="2" id="KW-1185">Reference proteome</keyword>
<dbReference type="Proteomes" id="UP000189761">
    <property type="component" value="Unassembled WGS sequence"/>
</dbReference>
<protein>
    <recommendedName>
        <fullName evidence="3">DUF2634 domain-containing protein</fullName>
    </recommendedName>
</protein>
<dbReference type="EMBL" id="MTLA01000050">
    <property type="protein sequence ID" value="OOP69529.1"/>
    <property type="molecule type" value="Genomic_DNA"/>
</dbReference>
<evidence type="ECO:0000313" key="2">
    <source>
        <dbReference type="Proteomes" id="UP000189761"/>
    </source>
</evidence>
<evidence type="ECO:0008006" key="3">
    <source>
        <dbReference type="Google" id="ProtNLM"/>
    </source>
</evidence>
<gene>
    <name evidence="1" type="ORF">BWZ43_04620</name>
</gene>
<comment type="caution">
    <text evidence="1">The sequence shown here is derived from an EMBL/GenBank/DDBJ whole genome shotgun (WGS) entry which is preliminary data.</text>
</comment>
<dbReference type="InterPro" id="IPR020288">
    <property type="entry name" value="Sheath_initiator"/>
</dbReference>
<dbReference type="AlphaFoldDB" id="A0A8E2LGV8"/>
<reference evidence="1 2" key="1">
    <citation type="submission" date="2017-01" db="EMBL/GenBank/DDBJ databases">
        <title>Draft genome sequence of Bacillus oleronius.</title>
        <authorList>
            <person name="Allam M."/>
        </authorList>
    </citation>
    <scope>NUCLEOTIDE SEQUENCE [LARGE SCALE GENOMIC DNA]</scope>
    <source>
        <strain evidence="1 2">DSM 9356</strain>
    </source>
</reference>
<dbReference type="RefSeq" id="WP_078109543.1">
    <property type="nucleotide sequence ID" value="NZ_CP065424.1"/>
</dbReference>